<evidence type="ECO:0000256" key="4">
    <source>
        <dbReference type="ARBA" id="ARBA00022723"/>
    </source>
</evidence>
<keyword evidence="4" id="KW-0479">Metal-binding</keyword>
<dbReference type="GeneID" id="85309206"/>
<dbReference type="InterPro" id="IPR007197">
    <property type="entry name" value="rSAM"/>
</dbReference>
<dbReference type="SUPFAM" id="SSF102114">
    <property type="entry name" value="Radical SAM enzymes"/>
    <property type="match status" value="1"/>
</dbReference>
<dbReference type="InterPro" id="IPR013785">
    <property type="entry name" value="Aldolase_TIM"/>
</dbReference>
<dbReference type="EMBL" id="MU839005">
    <property type="protein sequence ID" value="KAK1768326.1"/>
    <property type="molecule type" value="Genomic_DNA"/>
</dbReference>
<reference evidence="8" key="1">
    <citation type="submission" date="2023-06" db="EMBL/GenBank/DDBJ databases">
        <title>Genome-scale phylogeny and comparative genomics of the fungal order Sordariales.</title>
        <authorList>
            <consortium name="Lawrence Berkeley National Laboratory"/>
            <person name="Hensen N."/>
            <person name="Bonometti L."/>
            <person name="Westerberg I."/>
            <person name="Brannstrom I.O."/>
            <person name="Guillou S."/>
            <person name="Cros-Aarteil S."/>
            <person name="Calhoun S."/>
            <person name="Haridas S."/>
            <person name="Kuo A."/>
            <person name="Mondo S."/>
            <person name="Pangilinan J."/>
            <person name="Riley R."/>
            <person name="Labutti K."/>
            <person name="Andreopoulos B."/>
            <person name="Lipzen A."/>
            <person name="Chen C."/>
            <person name="Yanf M."/>
            <person name="Daum C."/>
            <person name="Ng V."/>
            <person name="Clum A."/>
            <person name="Steindorff A."/>
            <person name="Ohm R."/>
            <person name="Martin F."/>
            <person name="Silar P."/>
            <person name="Natvig D."/>
            <person name="Lalanne C."/>
            <person name="Gautier V."/>
            <person name="Ament-Velasquez S.L."/>
            <person name="Kruys A."/>
            <person name="Hutchinson M.I."/>
            <person name="Powell A.J."/>
            <person name="Barry K."/>
            <person name="Miller A.N."/>
            <person name="Grigoriev I.V."/>
            <person name="Debuchy R."/>
            <person name="Gladieux P."/>
            <person name="Thoren M.H."/>
            <person name="Johannesson H."/>
        </authorList>
    </citation>
    <scope>NUCLEOTIDE SEQUENCE</scope>
    <source>
        <strain evidence="8">8032-3</strain>
    </source>
</reference>
<keyword evidence="2" id="KW-0004">4Fe-4S</keyword>
<evidence type="ECO:0000256" key="3">
    <source>
        <dbReference type="ARBA" id="ARBA00022691"/>
    </source>
</evidence>
<keyword evidence="6" id="KW-0408">Iron</keyword>
<name>A0AAJ0FH85_9PEZI</name>
<dbReference type="GO" id="GO:0051539">
    <property type="term" value="F:4 iron, 4 sulfur cluster binding"/>
    <property type="evidence" value="ECO:0007669"/>
    <property type="project" value="UniProtKB-KW"/>
</dbReference>
<comment type="cofactor">
    <cofactor evidence="1">
        <name>pyridoxal 5'-phosphate</name>
        <dbReference type="ChEBI" id="CHEBI:597326"/>
    </cofactor>
</comment>
<gene>
    <name evidence="8" type="ORF">QBC33DRAFT_513943</name>
</gene>
<keyword evidence="5" id="KW-0663">Pyridoxal phosphate</keyword>
<dbReference type="SFLD" id="SFLDS00029">
    <property type="entry name" value="Radical_SAM"/>
    <property type="match status" value="1"/>
</dbReference>
<dbReference type="GO" id="GO:0046872">
    <property type="term" value="F:metal ion binding"/>
    <property type="evidence" value="ECO:0007669"/>
    <property type="project" value="UniProtKB-KW"/>
</dbReference>
<dbReference type="PANTHER" id="PTHR30538:SF0">
    <property type="entry name" value="L-LYSINE 2,3-AMINOMUTASE AQ_1632-RELATED"/>
    <property type="match status" value="1"/>
</dbReference>
<dbReference type="Gene3D" id="3.20.20.70">
    <property type="entry name" value="Aldolase class I"/>
    <property type="match status" value="1"/>
</dbReference>
<dbReference type="InterPro" id="IPR058240">
    <property type="entry name" value="rSAM_sf"/>
</dbReference>
<comment type="caution">
    <text evidence="8">The sequence shown here is derived from an EMBL/GenBank/DDBJ whole genome shotgun (WGS) entry which is preliminary data.</text>
</comment>
<dbReference type="SFLD" id="SFLDG01070">
    <property type="entry name" value="PLP-dependent"/>
    <property type="match status" value="1"/>
</dbReference>
<evidence type="ECO:0000256" key="7">
    <source>
        <dbReference type="ARBA" id="ARBA00023014"/>
    </source>
</evidence>
<dbReference type="Proteomes" id="UP001244011">
    <property type="component" value="Unassembled WGS sequence"/>
</dbReference>
<evidence type="ECO:0008006" key="10">
    <source>
        <dbReference type="Google" id="ProtNLM"/>
    </source>
</evidence>
<sequence>MFLRLARTKIVRPSGQYAAPRLARGVASMPPRLAQVVTSGQESGSNQQGLEVPLRDPAHRIMPISHPTQGVAGSPTATATGAATTGLPLLGQQDEFWRKVPVWENVSANEFLSYRWGIANTVQGGPKLLKFLNAVLPDHVPYDGESTQMQTRDELVKDVFDGVTAATMAIRITPYILSRIDWKKPRQDPIFRQFLPMKSVMLPDHPKLTLDSLHETADSPVKGLVHRYPDKALFLPTSVCPTYCMFCTRSYAVGADTDTVTKASLKPTRKRWEEAFTYIASKPGLHDIVVSGGDSYYLMPEHLRLIGERLISIPNIRRFRFASKGLAVAPSRIIDGSDGWVDALIDVSNQAKRAGKSVALHTHFNHPNEISWVTQMASQKLLEAGVMVRNQTVLLRGINDDFDTMSTLIRKLADNNIFPYYVYQCDMVEKVEHLRTPLQMILDLEARMRGSIAGFMMPQFVVDLPGGGGKRLACSHRSYDRATGLSTYMAPAVKGRDKENRVYEYYDPVDSLVEPQVLAN</sequence>
<keyword evidence="7" id="KW-0411">Iron-sulfur</keyword>
<dbReference type="GO" id="GO:0003824">
    <property type="term" value="F:catalytic activity"/>
    <property type="evidence" value="ECO:0007669"/>
    <property type="project" value="InterPro"/>
</dbReference>
<evidence type="ECO:0000256" key="5">
    <source>
        <dbReference type="ARBA" id="ARBA00022898"/>
    </source>
</evidence>
<protein>
    <recommendedName>
        <fullName evidence="10">Radical SAM core domain-containing protein</fullName>
    </recommendedName>
</protein>
<evidence type="ECO:0000256" key="6">
    <source>
        <dbReference type="ARBA" id="ARBA00023004"/>
    </source>
</evidence>
<proteinExistence type="predicted"/>
<organism evidence="8 9">
    <name type="scientific">Phialemonium atrogriseum</name>
    <dbReference type="NCBI Taxonomy" id="1093897"/>
    <lineage>
        <taxon>Eukaryota</taxon>
        <taxon>Fungi</taxon>
        <taxon>Dikarya</taxon>
        <taxon>Ascomycota</taxon>
        <taxon>Pezizomycotina</taxon>
        <taxon>Sordariomycetes</taxon>
        <taxon>Sordariomycetidae</taxon>
        <taxon>Cephalothecales</taxon>
        <taxon>Cephalothecaceae</taxon>
        <taxon>Phialemonium</taxon>
    </lineage>
</organism>
<evidence type="ECO:0000256" key="2">
    <source>
        <dbReference type="ARBA" id="ARBA00022485"/>
    </source>
</evidence>
<keyword evidence="3" id="KW-0949">S-adenosyl-L-methionine</keyword>
<dbReference type="AlphaFoldDB" id="A0AAJ0FH85"/>
<evidence type="ECO:0000313" key="9">
    <source>
        <dbReference type="Proteomes" id="UP001244011"/>
    </source>
</evidence>
<dbReference type="NCBIfam" id="TIGR00238">
    <property type="entry name" value="KamA family radical SAM protein"/>
    <property type="match status" value="1"/>
</dbReference>
<keyword evidence="9" id="KW-1185">Reference proteome</keyword>
<evidence type="ECO:0000256" key="1">
    <source>
        <dbReference type="ARBA" id="ARBA00001933"/>
    </source>
</evidence>
<dbReference type="PANTHER" id="PTHR30538">
    <property type="entry name" value="LYSINE 2,3-AMINOMUTASE-RELATED"/>
    <property type="match status" value="1"/>
</dbReference>
<accession>A0AAJ0FH85</accession>
<dbReference type="InterPro" id="IPR003739">
    <property type="entry name" value="Lys_aminomutase/Glu_NH3_mut"/>
</dbReference>
<dbReference type="RefSeq" id="XP_060284539.1">
    <property type="nucleotide sequence ID" value="XM_060426019.1"/>
</dbReference>
<evidence type="ECO:0000313" key="8">
    <source>
        <dbReference type="EMBL" id="KAK1768326.1"/>
    </source>
</evidence>